<dbReference type="Proteomes" id="UP000840039">
    <property type="component" value="Unassembled WGS sequence"/>
</dbReference>
<dbReference type="RefSeq" id="WP_003734985.1">
    <property type="nucleotide sequence ID" value="NZ_CP018149.2"/>
</dbReference>
<gene>
    <name evidence="1" type="ORF">ARY78_16560</name>
    <name evidence="2" type="ORF">CA369_11195</name>
    <name evidence="5" type="ORF">DYZ80_01906</name>
    <name evidence="3" type="ORF">E5F58_13895</name>
    <name evidence="4" type="ORF">GHH22_04665</name>
</gene>
<evidence type="ECO:0000313" key="2">
    <source>
        <dbReference type="EMBL" id="EAG4462855.1"/>
    </source>
</evidence>
<dbReference type="EMBL" id="AAAIXK010000015">
    <property type="protein sequence ID" value="EAC5552025.1"/>
    <property type="molecule type" value="Genomic_DNA"/>
</dbReference>
<dbReference type="EMBL" id="QXLS01000004">
    <property type="protein sequence ID" value="RKA07537.1"/>
    <property type="molecule type" value="Genomic_DNA"/>
</dbReference>
<accession>A0A393D726</accession>
<evidence type="ECO:0008006" key="10">
    <source>
        <dbReference type="Google" id="ProtNLM"/>
    </source>
</evidence>
<dbReference type="Proteomes" id="UP000527632">
    <property type="component" value="Unassembled WGS sequence"/>
</dbReference>
<dbReference type="Proteomes" id="UP000272537">
    <property type="component" value="Unassembled WGS sequence"/>
</dbReference>
<evidence type="ECO:0000313" key="9">
    <source>
        <dbReference type="Proteomes" id="UP000528151"/>
    </source>
</evidence>
<dbReference type="Proteomes" id="UP000528151">
    <property type="component" value="Unassembled WGS sequence"/>
</dbReference>
<evidence type="ECO:0000313" key="5">
    <source>
        <dbReference type="EMBL" id="RKA07537.1"/>
    </source>
</evidence>
<dbReference type="AlphaFoldDB" id="A0A393D726"/>
<dbReference type="EMBL" id="AABGUK010000006">
    <property type="protein sequence ID" value="EAH4243079.1"/>
    <property type="molecule type" value="Genomic_DNA"/>
</dbReference>
<evidence type="ECO:0000313" key="7">
    <source>
        <dbReference type="Proteomes" id="UP000365297"/>
    </source>
</evidence>
<comment type="caution">
    <text evidence="3">The sequence shown here is derived from an EMBL/GenBank/DDBJ whole genome shotgun (WGS) entry which is preliminary data.</text>
</comment>
<protein>
    <recommendedName>
        <fullName evidence="10">Type II toxin-antitoxin system PemK/MazF family toxin</fullName>
    </recommendedName>
</protein>
<reference evidence="4" key="2">
    <citation type="journal article" date="2018" name="Genome Biol.">
        <title>SKESA: strategic k-mer extension for scrupulous assemblies.</title>
        <authorList>
            <person name="Souvorov A."/>
            <person name="Agarwala R."/>
            <person name="Lipman D.J."/>
        </authorList>
    </citation>
    <scope>NUCLEOTIDE SEQUENCE [LARGE SCALE GENOMIC DNA]</scope>
    <source>
        <strain evidence="4">09CEB371LM</strain>
    </source>
</reference>
<evidence type="ECO:0000313" key="3">
    <source>
        <dbReference type="EMBL" id="EAH4243079.1"/>
    </source>
</evidence>
<evidence type="ECO:0000313" key="8">
    <source>
        <dbReference type="Proteomes" id="UP000527632"/>
    </source>
</evidence>
<name>A0A393D726_LISMN</name>
<dbReference type="Proteomes" id="UP000365297">
    <property type="component" value="Unassembled WGS sequence"/>
</dbReference>
<dbReference type="EMBL" id="AABBZO010000013">
    <property type="protein sequence ID" value="EAG4462855.1"/>
    <property type="molecule type" value="Genomic_DNA"/>
</dbReference>
<evidence type="ECO:0000313" key="4">
    <source>
        <dbReference type="EMBL" id="HAA8052445.1"/>
    </source>
</evidence>
<reference evidence="5 6" key="1">
    <citation type="journal article" date="2018" name="BMC Genomics">
        <title>Genes significantly associated with lineage II food isolates of Listeria monocytogenes.</title>
        <authorList>
            <person name="Pirone-Davies C."/>
            <person name="Chen Y."/>
            <person name="Pightling A."/>
            <person name="Ryan G."/>
            <person name="Wang Y."/>
            <person name="Yao K."/>
            <person name="Hoffmann M."/>
            <person name="Allard M.W."/>
        </authorList>
    </citation>
    <scope>NUCLEOTIDE SEQUENCE [LARGE SCALE GENOMIC DNA]</scope>
    <source>
        <strain evidence="5 6">PNUSAL000550</strain>
    </source>
</reference>
<dbReference type="InterPro" id="IPR011067">
    <property type="entry name" value="Plasmid_toxin/cell-grow_inhib"/>
</dbReference>
<sequence>MTDSSDLIGTIRTSKFPYYDVREKKMKYKSRPILVINAEKDLIPCDLTVLPISRVTEERHIHEEYDLKVLKSDYPLLNLKENKSYIRTHKVNTVNSNDVANKEMSSLKNTYPDLYSVSIAKVKQFIDEIN</sequence>
<proteinExistence type="predicted"/>
<evidence type="ECO:0000313" key="1">
    <source>
        <dbReference type="EMBL" id="EAC5552025.1"/>
    </source>
</evidence>
<evidence type="ECO:0000313" key="6">
    <source>
        <dbReference type="Proteomes" id="UP000272537"/>
    </source>
</evidence>
<reference evidence="3 8" key="3">
    <citation type="submission" date="2019-04" db="EMBL/GenBank/DDBJ databases">
        <authorList>
            <consortium name="GenomeTrakr: Next Generation Sequencing Network for Food Pathogen Tracability"/>
        </authorList>
    </citation>
    <scope>NUCLEOTIDE SEQUENCE [LARGE SCALE GENOMIC DNA]</scope>
    <source>
        <strain evidence="2 9">CFSAN063727</strain>
        <strain evidence="1 7">FDA00007096</strain>
        <strain evidence="3 8">LS1344</strain>
    </source>
</reference>
<dbReference type="EMBL" id="DAAEEB010000002">
    <property type="protein sequence ID" value="HAA8052445.1"/>
    <property type="molecule type" value="Genomic_DNA"/>
</dbReference>
<reference evidence="4" key="4">
    <citation type="submission" date="2019-10" db="EMBL/GenBank/DDBJ databases">
        <authorList>
            <consortium name="NCBI Pathogen Detection Project"/>
        </authorList>
    </citation>
    <scope>NUCLEOTIDE SEQUENCE</scope>
    <source>
        <strain evidence="4">09CEB371LM</strain>
    </source>
</reference>
<organism evidence="3 8">
    <name type="scientific">Listeria monocytogenes</name>
    <dbReference type="NCBI Taxonomy" id="1639"/>
    <lineage>
        <taxon>Bacteria</taxon>
        <taxon>Bacillati</taxon>
        <taxon>Bacillota</taxon>
        <taxon>Bacilli</taxon>
        <taxon>Bacillales</taxon>
        <taxon>Listeriaceae</taxon>
        <taxon>Listeria</taxon>
    </lineage>
</organism>
<dbReference type="Gene3D" id="2.30.30.110">
    <property type="match status" value="1"/>
</dbReference>